<evidence type="ECO:0000256" key="4">
    <source>
        <dbReference type="ARBA" id="ARBA00023163"/>
    </source>
</evidence>
<dbReference type="InterPro" id="IPR036390">
    <property type="entry name" value="WH_DNA-bd_sf"/>
</dbReference>
<dbReference type="GO" id="GO:0045892">
    <property type="term" value="P:negative regulation of DNA-templated transcription"/>
    <property type="evidence" value="ECO:0007669"/>
    <property type="project" value="InterPro"/>
</dbReference>
<dbReference type="Pfam" id="PF03965">
    <property type="entry name" value="Penicillinase_R"/>
    <property type="match status" value="1"/>
</dbReference>
<dbReference type="GO" id="GO:0003677">
    <property type="term" value="F:DNA binding"/>
    <property type="evidence" value="ECO:0007669"/>
    <property type="project" value="UniProtKB-KW"/>
</dbReference>
<dbReference type="InterPro" id="IPR005650">
    <property type="entry name" value="BlaI_family"/>
</dbReference>
<gene>
    <name evidence="5" type="ORF">AFK71_06125</name>
</gene>
<dbReference type="NCBIfam" id="NF012168">
    <property type="entry name" value="BlaI_of_BCL"/>
    <property type="match status" value="1"/>
</dbReference>
<dbReference type="OrthoDB" id="1849040at2"/>
<dbReference type="SUPFAM" id="SSF46785">
    <property type="entry name" value="Winged helix' DNA-binding domain"/>
    <property type="match status" value="1"/>
</dbReference>
<dbReference type="EMBL" id="LGTO01000005">
    <property type="protein sequence ID" value="KNE21255.1"/>
    <property type="molecule type" value="Genomic_DNA"/>
</dbReference>
<evidence type="ECO:0000256" key="1">
    <source>
        <dbReference type="ARBA" id="ARBA00011046"/>
    </source>
</evidence>
<comment type="caution">
    <text evidence="5">The sequence shown here is derived from an EMBL/GenBank/DDBJ whole genome shotgun (WGS) entry which is preliminary data.</text>
</comment>
<sequence length="129" mass="15098">MTKHVPKISEAEWEVMESLWKRSPQPQTANEVYKALQGHTDWSPKTVRTLLDRLVQKEVVGVNRDTKVYTFFPLYSQDECQRTEAKSFIQRIYGGAFKSLLVQFMEEESLSDEEINELRSILDKKAKDK</sequence>
<dbReference type="AlphaFoldDB" id="A0A0L0QRJ2"/>
<accession>A0A0L0QRJ2</accession>
<keyword evidence="6" id="KW-1185">Reference proteome</keyword>
<dbReference type="Gene3D" id="1.10.10.10">
    <property type="entry name" value="Winged helix-like DNA-binding domain superfamily/Winged helix DNA-binding domain"/>
    <property type="match status" value="1"/>
</dbReference>
<organism evidence="5 6">
    <name type="scientific">Virgibacillus pantothenticus</name>
    <dbReference type="NCBI Taxonomy" id="1473"/>
    <lineage>
        <taxon>Bacteria</taxon>
        <taxon>Bacillati</taxon>
        <taxon>Bacillota</taxon>
        <taxon>Bacilli</taxon>
        <taxon>Bacillales</taxon>
        <taxon>Bacillaceae</taxon>
        <taxon>Virgibacillus</taxon>
    </lineage>
</organism>
<dbReference type="PIRSF" id="PIRSF019455">
    <property type="entry name" value="CopR_AtkY"/>
    <property type="match status" value="1"/>
</dbReference>
<dbReference type="Proteomes" id="UP000036780">
    <property type="component" value="Unassembled WGS sequence"/>
</dbReference>
<protein>
    <submittedName>
        <fullName evidence="5">Beta-lactamase</fullName>
    </submittedName>
</protein>
<dbReference type="InterPro" id="IPR036388">
    <property type="entry name" value="WH-like_DNA-bd_sf"/>
</dbReference>
<dbReference type="Gene3D" id="1.10.4040.10">
    <property type="entry name" value="Penicillinase repressor domain"/>
    <property type="match status" value="1"/>
</dbReference>
<dbReference type="PATRIC" id="fig|1473.5.peg.4229"/>
<comment type="similarity">
    <text evidence="1">Belongs to the BlaI transcriptional regulatory family.</text>
</comment>
<proteinExistence type="inferred from homology"/>
<evidence type="ECO:0000256" key="2">
    <source>
        <dbReference type="ARBA" id="ARBA00023015"/>
    </source>
</evidence>
<reference evidence="6" key="1">
    <citation type="submission" date="2015-07" db="EMBL/GenBank/DDBJ databases">
        <title>Fjat-10053 dsm26.</title>
        <authorList>
            <person name="Liu B."/>
            <person name="Wang J."/>
            <person name="Zhu Y."/>
            <person name="Liu G."/>
            <person name="Chen Q."/>
            <person name="Chen Z."/>
            <person name="Lan J."/>
            <person name="Che J."/>
            <person name="Ge C."/>
            <person name="Shi H."/>
            <person name="Pan Z."/>
            <person name="Liu X."/>
        </authorList>
    </citation>
    <scope>NUCLEOTIDE SEQUENCE [LARGE SCALE GENOMIC DNA]</scope>
    <source>
        <strain evidence="6">DSM 26</strain>
    </source>
</reference>
<dbReference type="GeneID" id="66873028"/>
<dbReference type="RefSeq" id="WP_050350672.1">
    <property type="nucleotide sequence ID" value="NZ_BOSN01000004.1"/>
</dbReference>
<evidence type="ECO:0000313" key="5">
    <source>
        <dbReference type="EMBL" id="KNE21255.1"/>
    </source>
</evidence>
<keyword evidence="3" id="KW-0238">DNA-binding</keyword>
<keyword evidence="2" id="KW-0805">Transcription regulation</keyword>
<name>A0A0L0QRJ2_VIRPA</name>
<keyword evidence="4" id="KW-0804">Transcription</keyword>
<evidence type="ECO:0000313" key="6">
    <source>
        <dbReference type="Proteomes" id="UP000036780"/>
    </source>
</evidence>
<evidence type="ECO:0000256" key="3">
    <source>
        <dbReference type="ARBA" id="ARBA00023125"/>
    </source>
</evidence>